<sequence>MVANLTAGSGGSLPSSHPGRSGTGPGGEKPALINRLEGGSDEVNDIHLLKEENGLISISSDR</sequence>
<feature type="region of interest" description="Disordered" evidence="1">
    <location>
        <begin position="1"/>
        <end position="45"/>
    </location>
</feature>
<evidence type="ECO:0000313" key="3">
    <source>
        <dbReference type="Proteomes" id="UP000595437"/>
    </source>
</evidence>
<accession>A0A7T8KDF3</accession>
<keyword evidence="3" id="KW-1185">Reference proteome</keyword>
<proteinExistence type="predicted"/>
<evidence type="ECO:0000256" key="1">
    <source>
        <dbReference type="SAM" id="MobiDB-lite"/>
    </source>
</evidence>
<dbReference type="AlphaFoldDB" id="A0A7T8KDF3"/>
<gene>
    <name evidence="2" type="ORF">FKW44_006508</name>
</gene>
<name>A0A7T8KDF3_CALRO</name>
<protein>
    <submittedName>
        <fullName evidence="2">WD repeat and FYVE domaincontaining protein 2like</fullName>
    </submittedName>
</protein>
<reference evidence="3" key="1">
    <citation type="submission" date="2021-01" db="EMBL/GenBank/DDBJ databases">
        <title>Caligus Genome Assembly.</title>
        <authorList>
            <person name="Gallardo-Escarate C."/>
        </authorList>
    </citation>
    <scope>NUCLEOTIDE SEQUENCE [LARGE SCALE GENOMIC DNA]</scope>
</reference>
<dbReference type="Proteomes" id="UP000595437">
    <property type="component" value="Chromosome 4"/>
</dbReference>
<evidence type="ECO:0000313" key="2">
    <source>
        <dbReference type="EMBL" id="QQP53875.1"/>
    </source>
</evidence>
<organism evidence="2 3">
    <name type="scientific">Caligus rogercresseyi</name>
    <name type="common">Sea louse</name>
    <dbReference type="NCBI Taxonomy" id="217165"/>
    <lineage>
        <taxon>Eukaryota</taxon>
        <taxon>Metazoa</taxon>
        <taxon>Ecdysozoa</taxon>
        <taxon>Arthropoda</taxon>
        <taxon>Crustacea</taxon>
        <taxon>Multicrustacea</taxon>
        <taxon>Hexanauplia</taxon>
        <taxon>Copepoda</taxon>
        <taxon>Siphonostomatoida</taxon>
        <taxon>Caligidae</taxon>
        <taxon>Caligus</taxon>
    </lineage>
</organism>
<dbReference type="EMBL" id="CP045893">
    <property type="protein sequence ID" value="QQP53875.1"/>
    <property type="molecule type" value="Genomic_DNA"/>
</dbReference>
<dbReference type="OrthoDB" id="63070at2759"/>